<dbReference type="InterPro" id="IPR029032">
    <property type="entry name" value="AhpD-like"/>
</dbReference>
<sequence length="223" mass="24628">MENSNQKLDSRQQHLVNISAFTSKSDVANLRVALNEALNAGLTINEINEVLAHLYAYVGFPPSIRGIHLFKEVVAERQANGIKDQQGRESTPVVEDTTTYERGEEAQMIVTAMSAEQLKTLFAFNPLIDVFLKEHLFADIFDRDILSYTDREIVTVSSLASVQDPFVRSHIGGALNVGVTPQQLEQVFDIIRGKIGKQQADTADKVLAEVIESRSNCNGPGNN</sequence>
<dbReference type="Proteomes" id="UP000323994">
    <property type="component" value="Unassembled WGS sequence"/>
</dbReference>
<protein>
    <submittedName>
        <fullName evidence="2">Carboxymuconolactone decarboxylase family protein</fullName>
    </submittedName>
</protein>
<keyword evidence="3" id="KW-1185">Reference proteome</keyword>
<dbReference type="SUPFAM" id="SSF69118">
    <property type="entry name" value="AhpD-like"/>
    <property type="match status" value="1"/>
</dbReference>
<reference evidence="2 3" key="1">
    <citation type="submission" date="2019-05" db="EMBL/GenBank/DDBJ databases">
        <authorList>
            <person name="Qu J.-H."/>
        </authorList>
    </citation>
    <scope>NUCLEOTIDE SEQUENCE [LARGE SCALE GENOMIC DNA]</scope>
    <source>
        <strain evidence="2 3">NS28</strain>
    </source>
</reference>
<dbReference type="Gene3D" id="1.20.1290.10">
    <property type="entry name" value="AhpD-like"/>
    <property type="match status" value="1"/>
</dbReference>
<comment type="caution">
    <text evidence="2">The sequence shown here is derived from an EMBL/GenBank/DDBJ whole genome shotgun (WGS) entry which is preliminary data.</text>
</comment>
<evidence type="ECO:0000313" key="2">
    <source>
        <dbReference type="EMBL" id="KAA6439770.1"/>
    </source>
</evidence>
<dbReference type="InterPro" id="IPR003779">
    <property type="entry name" value="CMD-like"/>
</dbReference>
<dbReference type="EMBL" id="VBSN01000032">
    <property type="protein sequence ID" value="KAA6439770.1"/>
    <property type="molecule type" value="Genomic_DNA"/>
</dbReference>
<accession>A0A5M8QXK1</accession>
<dbReference type="PANTHER" id="PTHR33570">
    <property type="entry name" value="4-CARBOXYMUCONOLACTONE DECARBOXYLASE FAMILY PROTEIN"/>
    <property type="match status" value="1"/>
</dbReference>
<dbReference type="OrthoDB" id="9802489at2"/>
<feature type="domain" description="Carboxymuconolactone decarboxylase-like" evidence="1">
    <location>
        <begin position="5"/>
        <end position="67"/>
    </location>
</feature>
<organism evidence="2 3">
    <name type="scientific">Dyadobacter flavalbus</name>
    <dbReference type="NCBI Taxonomy" id="2579942"/>
    <lineage>
        <taxon>Bacteria</taxon>
        <taxon>Pseudomonadati</taxon>
        <taxon>Bacteroidota</taxon>
        <taxon>Cytophagia</taxon>
        <taxon>Cytophagales</taxon>
        <taxon>Spirosomataceae</taxon>
        <taxon>Dyadobacter</taxon>
    </lineage>
</organism>
<name>A0A5M8QXK1_9BACT</name>
<dbReference type="GO" id="GO:0051920">
    <property type="term" value="F:peroxiredoxin activity"/>
    <property type="evidence" value="ECO:0007669"/>
    <property type="project" value="InterPro"/>
</dbReference>
<dbReference type="PANTHER" id="PTHR33570:SF2">
    <property type="entry name" value="CARBOXYMUCONOLACTONE DECARBOXYLASE-LIKE DOMAIN-CONTAINING PROTEIN"/>
    <property type="match status" value="1"/>
</dbReference>
<feature type="domain" description="Carboxymuconolactone decarboxylase-like" evidence="1">
    <location>
        <begin position="132"/>
        <end position="191"/>
    </location>
</feature>
<proteinExistence type="predicted"/>
<evidence type="ECO:0000313" key="3">
    <source>
        <dbReference type="Proteomes" id="UP000323994"/>
    </source>
</evidence>
<gene>
    <name evidence="2" type="ORF">FEM33_10845</name>
</gene>
<dbReference type="Pfam" id="PF02627">
    <property type="entry name" value="CMD"/>
    <property type="match status" value="2"/>
</dbReference>
<evidence type="ECO:0000259" key="1">
    <source>
        <dbReference type="Pfam" id="PF02627"/>
    </source>
</evidence>
<dbReference type="InterPro" id="IPR052512">
    <property type="entry name" value="4CMD/NDH-1_regulator"/>
</dbReference>
<dbReference type="AlphaFoldDB" id="A0A5M8QXK1"/>